<proteinExistence type="predicted"/>
<comment type="caution">
    <text evidence="2">The sequence shown here is derived from an EMBL/GenBank/DDBJ whole genome shotgun (WGS) entry which is preliminary data.</text>
</comment>
<accession>A0A8S1QMB7</accession>
<sequence length="518" mass="59253">MSDNQQSSEIPEQKIMNTTLQQDQPQESKVLNTWARSSKDLIDKYKNKFDAFKAMAVHANYNESIQQQINIETKIDQFNKLEVNQDQKPIQNNNLIGSNQINTNPLERISVNLQQNDSNEHLIQQNEIIEQTIQIQEESNKSIEPIETSCKQELLNQSIGSIKYDLDLKVTEQINLDLQPTKQEIVSKKKLDNLYNLEFGSKNQEIVEQKTVVNQDPPVVTNTYIELLDQFKSASTLEDLTDLFNRRTPFKERSNQQDLPLNVTNTEYDITNSNFNVDQNQKQRTKNLENLLQQFKTPNKLNQDVQLENGSGKNGGTYLNSQVPQVNIKLSNGKSPNARFGFIQASPSQQFIGTSGQKTKKENTYLNTKVQQTMNFSIEVKDNVKPYKRKDELSNFMGKLGLGKYEAPKVTINLDQQNGQNAFDRLKHYVNNIGNTSAKRTSSSGLDELVNDKSFNTCTFKQQMKAYKKDKGDRAESIQKTGISIENPMLQDQSFKNLHLKLLHHQRANSQVGKAVRI</sequence>
<protein>
    <submittedName>
        <fullName evidence="2">Uncharacterized protein</fullName>
    </submittedName>
</protein>
<dbReference type="Proteomes" id="UP000692954">
    <property type="component" value="Unassembled WGS sequence"/>
</dbReference>
<reference evidence="2" key="1">
    <citation type="submission" date="2021-01" db="EMBL/GenBank/DDBJ databases">
        <authorList>
            <consortium name="Genoscope - CEA"/>
            <person name="William W."/>
        </authorList>
    </citation>
    <scope>NUCLEOTIDE SEQUENCE</scope>
</reference>
<gene>
    <name evidence="2" type="ORF">PSON_ATCC_30995.1.T1090047</name>
</gene>
<feature type="region of interest" description="Disordered" evidence="1">
    <location>
        <begin position="1"/>
        <end position="29"/>
    </location>
</feature>
<evidence type="ECO:0000256" key="1">
    <source>
        <dbReference type="SAM" id="MobiDB-lite"/>
    </source>
</evidence>
<keyword evidence="3" id="KW-1185">Reference proteome</keyword>
<name>A0A8S1QMB7_9CILI</name>
<dbReference type="AlphaFoldDB" id="A0A8S1QMB7"/>
<dbReference type="EMBL" id="CAJJDN010000109">
    <property type="protein sequence ID" value="CAD8115695.1"/>
    <property type="molecule type" value="Genomic_DNA"/>
</dbReference>
<evidence type="ECO:0000313" key="3">
    <source>
        <dbReference type="Proteomes" id="UP000692954"/>
    </source>
</evidence>
<organism evidence="2 3">
    <name type="scientific">Paramecium sonneborni</name>
    <dbReference type="NCBI Taxonomy" id="65129"/>
    <lineage>
        <taxon>Eukaryota</taxon>
        <taxon>Sar</taxon>
        <taxon>Alveolata</taxon>
        <taxon>Ciliophora</taxon>
        <taxon>Intramacronucleata</taxon>
        <taxon>Oligohymenophorea</taxon>
        <taxon>Peniculida</taxon>
        <taxon>Parameciidae</taxon>
        <taxon>Paramecium</taxon>
    </lineage>
</organism>
<evidence type="ECO:0000313" key="2">
    <source>
        <dbReference type="EMBL" id="CAD8115695.1"/>
    </source>
</evidence>
<dbReference type="OrthoDB" id="303361at2759"/>